<evidence type="ECO:0000256" key="2">
    <source>
        <dbReference type="ARBA" id="ARBA00022475"/>
    </source>
</evidence>
<feature type="domain" description="Integral membrane bound transporter" evidence="8">
    <location>
        <begin position="32"/>
        <end position="157"/>
    </location>
</feature>
<keyword evidence="3 7" id="KW-0812">Transmembrane</keyword>
<evidence type="ECO:0000256" key="3">
    <source>
        <dbReference type="ARBA" id="ARBA00022692"/>
    </source>
</evidence>
<comment type="subcellular location">
    <subcellularLocation>
        <location evidence="1">Cell membrane</location>
        <topology evidence="1">Multi-pass membrane protein</topology>
    </subcellularLocation>
</comment>
<keyword evidence="5 7" id="KW-0472">Membrane</keyword>
<evidence type="ECO:0000313" key="9">
    <source>
        <dbReference type="EMBL" id="ACS21409.1"/>
    </source>
</evidence>
<organism evidence="9">
    <name type="scientific">Variovorax paradoxus (strain S110)</name>
    <dbReference type="NCBI Taxonomy" id="543728"/>
    <lineage>
        <taxon>Bacteria</taxon>
        <taxon>Pseudomonadati</taxon>
        <taxon>Pseudomonadota</taxon>
        <taxon>Betaproteobacteria</taxon>
        <taxon>Burkholderiales</taxon>
        <taxon>Comamonadaceae</taxon>
        <taxon>Variovorax</taxon>
    </lineage>
</organism>
<name>C5CN46_VARPS</name>
<gene>
    <name evidence="9" type="ordered locus">Vapar_4804</name>
</gene>
<feature type="transmembrane region" description="Helical" evidence="7">
    <location>
        <begin position="46"/>
        <end position="64"/>
    </location>
</feature>
<proteinExistence type="inferred from homology"/>
<dbReference type="HOGENOM" id="CLU_801541_0_0_4"/>
<protein>
    <submittedName>
        <fullName evidence="9">Membrane protein-like protein</fullName>
    </submittedName>
</protein>
<dbReference type="GO" id="GO:0005886">
    <property type="term" value="C:plasma membrane"/>
    <property type="evidence" value="ECO:0007669"/>
    <property type="project" value="UniProtKB-SubCell"/>
</dbReference>
<reference evidence="9" key="1">
    <citation type="submission" date="2009-06" db="EMBL/GenBank/DDBJ databases">
        <title>Complete sequence of chromosome 1 of Variovorax paradoxus S110.</title>
        <authorList>
            <consortium name="US DOE Joint Genome Institute"/>
            <person name="Lucas S."/>
            <person name="Copeland A."/>
            <person name="Lapidus A."/>
            <person name="Glavina del Rio T."/>
            <person name="Tice H."/>
            <person name="Bruce D."/>
            <person name="Goodwin L."/>
            <person name="Pitluck S."/>
            <person name="Chertkov O."/>
            <person name="Brettin T."/>
            <person name="Detter J.C."/>
            <person name="Han C."/>
            <person name="Larimer F."/>
            <person name="Land M."/>
            <person name="Hauser L."/>
            <person name="Kyrpides N."/>
            <person name="Ovchinnikova G."/>
            <person name="Orwin P."/>
            <person name="Leadbetter J.R."/>
            <person name="Spain J.C."/>
            <person name="Han J.I."/>
        </authorList>
    </citation>
    <scope>NUCLEOTIDE SEQUENCE</scope>
    <source>
        <strain evidence="9">S110</strain>
    </source>
</reference>
<sequence length="352" mass="35904">MTPMAPALQRIGGFWREGRWRAGAQLAAAVALAWLVAVAMRLPESFWAVMSVLIVMRPSAGGTLGAGWERLRGTAAGALCGLAGVYLQHLGAPVLATTLATVMLLAFAGAALPGFRSAPVAALLILSAGAIPGHSALDVALLRMLQIGIGVGVALAVALVASEYRAGPRFDAGCAALLRGMAKRLATLAALGPGGAAGLPAESEAERANAAARAALARLALLAGSADLEARWWRRGTAVPAAQSCRSKVRLAARIFQDAAMLERMFRRAPPGDAAWQDTARAAAAALAAMADALDGRGAPDLAKLAQLARRHESPGASSALLLLAAPVCLLLEDLQRMQRCVAAAASAAPTA</sequence>
<dbReference type="Pfam" id="PF13515">
    <property type="entry name" value="FUSC_2"/>
    <property type="match status" value="1"/>
</dbReference>
<dbReference type="InterPro" id="IPR049453">
    <property type="entry name" value="Memb_transporter_dom"/>
</dbReference>
<feature type="transmembrane region" description="Helical" evidence="7">
    <location>
        <begin position="94"/>
        <end position="113"/>
    </location>
</feature>
<comment type="similarity">
    <text evidence="6">Belongs to the YccS/YhfK family.</text>
</comment>
<dbReference type="KEGG" id="vap:Vapar_4804"/>
<evidence type="ECO:0000256" key="6">
    <source>
        <dbReference type="ARBA" id="ARBA00043993"/>
    </source>
</evidence>
<feature type="transmembrane region" description="Helical" evidence="7">
    <location>
        <begin position="20"/>
        <end position="40"/>
    </location>
</feature>
<dbReference type="eggNOG" id="COG1289">
    <property type="taxonomic scope" value="Bacteria"/>
</dbReference>
<dbReference type="STRING" id="543728.Vapar_4804"/>
<evidence type="ECO:0000259" key="8">
    <source>
        <dbReference type="Pfam" id="PF13515"/>
    </source>
</evidence>
<keyword evidence="4 7" id="KW-1133">Transmembrane helix</keyword>
<keyword evidence="2" id="KW-1003">Cell membrane</keyword>
<feature type="transmembrane region" description="Helical" evidence="7">
    <location>
        <begin position="143"/>
        <end position="161"/>
    </location>
</feature>
<dbReference type="OrthoDB" id="8851421at2"/>
<dbReference type="EMBL" id="CP001635">
    <property type="protein sequence ID" value="ACS21409.1"/>
    <property type="molecule type" value="Genomic_DNA"/>
</dbReference>
<dbReference type="PANTHER" id="PTHR30509:SF9">
    <property type="entry name" value="MULTIDRUG RESISTANCE PROTEIN MDTO"/>
    <property type="match status" value="1"/>
</dbReference>
<evidence type="ECO:0000256" key="4">
    <source>
        <dbReference type="ARBA" id="ARBA00022989"/>
    </source>
</evidence>
<evidence type="ECO:0000256" key="7">
    <source>
        <dbReference type="SAM" id="Phobius"/>
    </source>
</evidence>
<evidence type="ECO:0000256" key="5">
    <source>
        <dbReference type="ARBA" id="ARBA00023136"/>
    </source>
</evidence>
<dbReference type="PANTHER" id="PTHR30509">
    <property type="entry name" value="P-HYDROXYBENZOIC ACID EFFLUX PUMP SUBUNIT-RELATED"/>
    <property type="match status" value="1"/>
</dbReference>
<evidence type="ECO:0000256" key="1">
    <source>
        <dbReference type="ARBA" id="ARBA00004651"/>
    </source>
</evidence>
<accession>C5CN46</accession>
<dbReference type="AlphaFoldDB" id="C5CN46"/>